<feature type="transmembrane region" description="Helical" evidence="2">
    <location>
        <begin position="198"/>
        <end position="219"/>
    </location>
</feature>
<dbReference type="STRING" id="1515439.SAMN06265784_101562"/>
<dbReference type="Proteomes" id="UP000193228">
    <property type="component" value="Unassembled WGS sequence"/>
</dbReference>
<keyword evidence="2" id="KW-1133">Transmembrane helix</keyword>
<keyword evidence="2" id="KW-0812">Transmembrane</keyword>
<evidence type="ECO:0000313" key="3">
    <source>
        <dbReference type="EMBL" id="SMG12378.1"/>
    </source>
</evidence>
<dbReference type="InterPro" id="IPR004676">
    <property type="entry name" value="Cd-R_transporter"/>
</dbReference>
<name>A0A1X7ICJ8_9BURK</name>
<keyword evidence="4" id="KW-1185">Reference proteome</keyword>
<feature type="transmembrane region" description="Helical" evidence="2">
    <location>
        <begin position="83"/>
        <end position="104"/>
    </location>
</feature>
<accession>A0A1X7ICJ8</accession>
<dbReference type="Pfam" id="PF03596">
    <property type="entry name" value="Cad"/>
    <property type="match status" value="1"/>
</dbReference>
<evidence type="ECO:0000313" key="4">
    <source>
        <dbReference type="Proteomes" id="UP000193228"/>
    </source>
</evidence>
<dbReference type="AlphaFoldDB" id="A0A1X7ICJ8"/>
<feature type="transmembrane region" description="Helical" evidence="2">
    <location>
        <begin position="45"/>
        <end position="71"/>
    </location>
</feature>
<keyword evidence="2" id="KW-0472">Membrane</keyword>
<sequence length="260" mass="27354">MPHAACRLTATDRIGIVLGGRVVRPADLPTDTTRFLHLAPTRFSMLSLVLLAIVAYAATNIDNLFVLLAFLTEAGTGGRRRVLAGQYAGSLILVAASLVLAALLTRLPTGYVGLLGCLPIGVGLSKAWERFGPGRAQRKEETDPSEPTARASTDRADPALSSRGSSSWAVASVAIANGSDNLAVYVPLYASHTPAENALISLVFVVMIGLWCAGAVWFVEHPLLGAPIRRYGSALLPLILLAIGVSVIVHNDTLHAVFGL</sequence>
<proteinExistence type="predicted"/>
<feature type="region of interest" description="Disordered" evidence="1">
    <location>
        <begin position="133"/>
        <end position="163"/>
    </location>
</feature>
<evidence type="ECO:0000256" key="2">
    <source>
        <dbReference type="SAM" id="Phobius"/>
    </source>
</evidence>
<protein>
    <submittedName>
        <fullName evidence="3">Cadmium resistance protein CadD, predicted permease</fullName>
    </submittedName>
</protein>
<organism evidence="3 4">
    <name type="scientific">Paraburkholderia susongensis</name>
    <dbReference type="NCBI Taxonomy" id="1515439"/>
    <lineage>
        <taxon>Bacteria</taxon>
        <taxon>Pseudomonadati</taxon>
        <taxon>Pseudomonadota</taxon>
        <taxon>Betaproteobacteria</taxon>
        <taxon>Burkholderiales</taxon>
        <taxon>Burkholderiaceae</taxon>
        <taxon>Paraburkholderia</taxon>
    </lineage>
</organism>
<gene>
    <name evidence="3" type="ORF">SAMN06265784_101562</name>
</gene>
<dbReference type="EMBL" id="FXAT01000001">
    <property type="protein sequence ID" value="SMG12378.1"/>
    <property type="molecule type" value="Genomic_DNA"/>
</dbReference>
<evidence type="ECO:0000256" key="1">
    <source>
        <dbReference type="SAM" id="MobiDB-lite"/>
    </source>
</evidence>
<reference evidence="4" key="1">
    <citation type="submission" date="2017-04" db="EMBL/GenBank/DDBJ databases">
        <authorList>
            <person name="Varghese N."/>
            <person name="Submissions S."/>
        </authorList>
    </citation>
    <scope>NUCLEOTIDE SEQUENCE [LARGE SCALE GENOMIC DNA]</scope>
    <source>
        <strain evidence="4">LMG 29540</strain>
    </source>
</reference>
<feature type="transmembrane region" description="Helical" evidence="2">
    <location>
        <begin position="231"/>
        <end position="250"/>
    </location>
</feature>